<evidence type="ECO:0000256" key="10">
    <source>
        <dbReference type="PIRSR" id="PIRSR000362-2"/>
    </source>
</evidence>
<evidence type="ECO:0000256" key="3">
    <source>
        <dbReference type="ARBA" id="ARBA00022630"/>
    </source>
</evidence>
<dbReference type="InterPro" id="IPR055275">
    <property type="entry name" value="Ferredox_Rdtase"/>
</dbReference>
<dbReference type="SUPFAM" id="SSF51971">
    <property type="entry name" value="Nucleotide-binding domain"/>
    <property type="match status" value="1"/>
</dbReference>
<evidence type="ECO:0000256" key="9">
    <source>
        <dbReference type="PIRSR" id="PIRSR000362-1"/>
    </source>
</evidence>
<dbReference type="PIRSF" id="PIRSF000362">
    <property type="entry name" value="FNR"/>
    <property type="match status" value="1"/>
</dbReference>
<keyword evidence="3 8" id="KW-0285">Flavoprotein</keyword>
<dbReference type="Gene3D" id="3.40.50.720">
    <property type="entry name" value="NAD(P)-binding Rossmann-like Domain"/>
    <property type="match status" value="1"/>
</dbReference>
<name>A0AA91T111_CLALS</name>
<evidence type="ECO:0000256" key="7">
    <source>
        <dbReference type="ARBA" id="ARBA00048933"/>
    </source>
</evidence>
<keyword evidence="5 8" id="KW-0521">NADP</keyword>
<comment type="catalytic activity">
    <reaction evidence="7 8">
        <text>2 reduced [adrenodoxin] + NADP(+) + H(+) = 2 oxidized [adrenodoxin] + NADPH</text>
        <dbReference type="Rhea" id="RHEA:42312"/>
        <dbReference type="Rhea" id="RHEA-COMP:9998"/>
        <dbReference type="Rhea" id="RHEA-COMP:9999"/>
        <dbReference type="ChEBI" id="CHEBI:15378"/>
        <dbReference type="ChEBI" id="CHEBI:33737"/>
        <dbReference type="ChEBI" id="CHEBI:33738"/>
        <dbReference type="ChEBI" id="CHEBI:57783"/>
        <dbReference type="ChEBI" id="CHEBI:58349"/>
        <dbReference type="EC" id="1.18.1.6"/>
    </reaction>
</comment>
<feature type="binding site" evidence="10">
    <location>
        <begin position="165"/>
        <end position="168"/>
    </location>
    <ligand>
        <name>NADP(+)</name>
        <dbReference type="ChEBI" id="CHEBI:58349"/>
    </ligand>
</feature>
<organism evidence="12 13">
    <name type="scientific">Clavispora lusitaniae</name>
    <name type="common">Candida lusitaniae</name>
    <dbReference type="NCBI Taxonomy" id="36911"/>
    <lineage>
        <taxon>Eukaryota</taxon>
        <taxon>Fungi</taxon>
        <taxon>Dikarya</taxon>
        <taxon>Ascomycota</taxon>
        <taxon>Saccharomycotina</taxon>
        <taxon>Pichiomycetes</taxon>
        <taxon>Metschnikowiaceae</taxon>
        <taxon>Clavispora</taxon>
    </lineage>
</organism>
<feature type="binding site" evidence="9">
    <location>
        <position position="378"/>
    </location>
    <ligand>
        <name>FAD</name>
        <dbReference type="ChEBI" id="CHEBI:57692"/>
    </ligand>
</feature>
<evidence type="ECO:0000259" key="11">
    <source>
        <dbReference type="Pfam" id="PF07992"/>
    </source>
</evidence>
<keyword evidence="8" id="KW-0496">Mitochondrion</keyword>
<proteinExistence type="inferred from homology"/>
<evidence type="ECO:0000256" key="6">
    <source>
        <dbReference type="ARBA" id="ARBA00023002"/>
    </source>
</evidence>
<feature type="domain" description="FAD/NAD(P)-binding" evidence="11">
    <location>
        <begin position="13"/>
        <end position="226"/>
    </location>
</feature>
<keyword evidence="6 8" id="KW-0560">Oxidoreductase</keyword>
<feature type="binding site" evidence="10">
    <location>
        <position position="385"/>
    </location>
    <ligand>
        <name>NADP(+)</name>
        <dbReference type="ChEBI" id="CHEBI:58349"/>
    </ligand>
</feature>
<feature type="binding site" evidence="9">
    <location>
        <begin position="385"/>
        <end position="387"/>
    </location>
    <ligand>
        <name>FAD</name>
        <dbReference type="ChEBI" id="CHEBI:57692"/>
    </ligand>
</feature>
<dbReference type="InterPro" id="IPR023753">
    <property type="entry name" value="FAD/NAD-binding_dom"/>
</dbReference>
<dbReference type="Pfam" id="PF07992">
    <property type="entry name" value="Pyr_redox_2"/>
    <property type="match status" value="1"/>
</dbReference>
<evidence type="ECO:0000256" key="1">
    <source>
        <dbReference type="ARBA" id="ARBA00001974"/>
    </source>
</evidence>
<dbReference type="GO" id="GO:0016491">
    <property type="term" value="F:oxidoreductase activity"/>
    <property type="evidence" value="ECO:0007669"/>
    <property type="project" value="UniProtKB-KW"/>
</dbReference>
<feature type="binding site" evidence="10">
    <location>
        <begin position="209"/>
        <end position="210"/>
    </location>
    <ligand>
        <name>NADP(+)</name>
        <dbReference type="ChEBI" id="CHEBI:58349"/>
    </ligand>
</feature>
<evidence type="ECO:0000256" key="2">
    <source>
        <dbReference type="ARBA" id="ARBA00008312"/>
    </source>
</evidence>
<dbReference type="PRINTS" id="PR00419">
    <property type="entry name" value="ADXRDTASE"/>
</dbReference>
<accession>A0AA91T111</accession>
<dbReference type="EC" id="1.18.1.6" evidence="8"/>
<evidence type="ECO:0000313" key="13">
    <source>
        <dbReference type="Proteomes" id="UP000195602"/>
    </source>
</evidence>
<dbReference type="EMBL" id="LYUB02000012">
    <property type="protein sequence ID" value="OVF07562.1"/>
    <property type="molecule type" value="Genomic_DNA"/>
</dbReference>
<protein>
    <recommendedName>
        <fullName evidence="8">NADPH:adrenodoxin oxidoreductase, mitochondrial</fullName>
        <ecNumber evidence="8">1.18.1.6</ecNumber>
    </recommendedName>
</protein>
<dbReference type="AlphaFoldDB" id="A0AA91T111"/>
<dbReference type="PANTHER" id="PTHR48467:SF1">
    <property type="entry name" value="GLUTAMATE SYNTHASE 1 [NADH], CHLOROPLASTIC-LIKE"/>
    <property type="match status" value="1"/>
</dbReference>
<gene>
    <name evidence="12" type="ORF">A9F13_12g00902</name>
</gene>
<keyword evidence="4 8" id="KW-0274">FAD</keyword>
<dbReference type="Proteomes" id="UP000195602">
    <property type="component" value="Unassembled WGS sequence"/>
</dbReference>
<feature type="binding site" evidence="9">
    <location>
        <position position="53"/>
    </location>
    <ligand>
        <name>FAD</name>
        <dbReference type="ChEBI" id="CHEBI:57692"/>
    </ligand>
</feature>
<reference evidence="12 13" key="1">
    <citation type="submission" date="2017-04" db="EMBL/GenBank/DDBJ databases">
        <title>Draft genome of the yeast Clavispora lusitaniae type strain CBS 6936.</title>
        <authorList>
            <person name="Durrens P."/>
            <person name="Klopp C."/>
            <person name="Biteau N."/>
            <person name="Fitton-Ouhabi V."/>
            <person name="Dementhon K."/>
            <person name="Accoceberry I."/>
            <person name="Sherman D.J."/>
            <person name="Noel T."/>
        </authorList>
    </citation>
    <scope>NUCLEOTIDE SEQUENCE [LARGE SCALE GENOMIC DNA]</scope>
    <source>
        <strain evidence="12 13">CBS 6936</strain>
    </source>
</reference>
<dbReference type="InterPro" id="IPR036188">
    <property type="entry name" value="FAD/NAD-bd_sf"/>
</dbReference>
<comment type="subcellular location">
    <subcellularLocation>
        <location evidence="8">Mitochondrion</location>
    </subcellularLocation>
</comment>
<dbReference type="PANTHER" id="PTHR48467">
    <property type="entry name" value="GLUTAMATE SYNTHASE 1 [NADH], CHLOROPLASTIC-LIKE"/>
    <property type="match status" value="1"/>
</dbReference>
<comment type="caution">
    <text evidence="12">The sequence shown here is derived from an EMBL/GenBank/DDBJ whole genome shotgun (WGS) entry which is preliminary data.</text>
</comment>
<dbReference type="Gene3D" id="3.50.50.60">
    <property type="entry name" value="FAD/NAD(P)-binding domain"/>
    <property type="match status" value="1"/>
</dbReference>
<feature type="binding site" evidence="10">
    <location>
        <position position="221"/>
    </location>
    <ligand>
        <name>NADP(+)</name>
        <dbReference type="ChEBI" id="CHEBI:58349"/>
    </ligand>
</feature>
<dbReference type="KEGG" id="clus:A9F13_12g00902"/>
<evidence type="ECO:0000256" key="4">
    <source>
        <dbReference type="ARBA" id="ARBA00022827"/>
    </source>
</evidence>
<evidence type="ECO:0000313" key="12">
    <source>
        <dbReference type="EMBL" id="OVF07562.1"/>
    </source>
</evidence>
<comment type="similarity">
    <text evidence="2 8">Belongs to the ferredoxin--NADP reductase type 1 family.</text>
</comment>
<comment type="cofactor">
    <cofactor evidence="1 8 9">
        <name>FAD</name>
        <dbReference type="ChEBI" id="CHEBI:57692"/>
    </cofactor>
</comment>
<evidence type="ECO:0000256" key="8">
    <source>
        <dbReference type="PIRNR" id="PIRNR000362"/>
    </source>
</evidence>
<dbReference type="GO" id="GO:0005739">
    <property type="term" value="C:mitochondrion"/>
    <property type="evidence" value="ECO:0007669"/>
    <property type="project" value="UniProtKB-SubCell"/>
</dbReference>
<feature type="binding site" evidence="9">
    <location>
        <position position="91"/>
    </location>
    <ligand>
        <name>FAD</name>
        <dbReference type="ChEBI" id="CHEBI:57692"/>
    </ligand>
</feature>
<sequence length="463" mass="51397">MRLPLSLRFTRKYNVAIVGTGPAGFYTAHHLLQKSASPLKIDFFDRLPAPYGLSRYGVAPDHPEVKKCEEYLDRIMDEHSENVRFFGNVNVGQDVSLAQLDKHYHSVVLAYGCTAADKSLSIEGSSLPGVVPARKIVNWYNGHPDSVSAEIPPWEKIENVTIIGNGNVAIDVARVLLAGPRHWAPTDMSARAVEQLERSAVKKVNIVARRGLLHSAFTNKEMRELLQLPESHFLPIADSVMEPIRPLVKTLGRVDKRKFTMLEKACGAPPPPEAKNSWALEFFQSPRQFVAAQDPQLLSETVFEENEQDGAGVRPTGRLRRLKNDLAVLSIGYSGRGLPGFEECGLVFDEKKNCASHIGGRMLSPQGEIVPGWYAAGWLRSGPRGVIASTMMEAFDTAEKVLSDLDSRGMSEDKEDIKPLLPEVVEWDGWTRVDKYELEEGARLGKSRSKVESAEEMVRLARS</sequence>
<dbReference type="InterPro" id="IPR021163">
    <property type="entry name" value="Ferredox_Rdtase_adrenod"/>
</dbReference>
<feature type="binding site" evidence="9">
    <location>
        <position position="23"/>
    </location>
    <ligand>
        <name>FAD</name>
        <dbReference type="ChEBI" id="CHEBI:57692"/>
    </ligand>
</feature>
<evidence type="ECO:0000256" key="5">
    <source>
        <dbReference type="ARBA" id="ARBA00022857"/>
    </source>
</evidence>